<gene>
    <name evidence="4" type="ORF">HLB09_00945</name>
</gene>
<evidence type="ECO:0000256" key="2">
    <source>
        <dbReference type="SAM" id="SignalP"/>
    </source>
</evidence>
<evidence type="ECO:0000313" key="5">
    <source>
        <dbReference type="Proteomes" id="UP000555552"/>
    </source>
</evidence>
<dbReference type="EMBL" id="JABEMA010000005">
    <property type="protein sequence ID" value="NNH21674.1"/>
    <property type="molecule type" value="Genomic_DNA"/>
</dbReference>
<sequence>MTRSTVTTPTRTVRRRRRAVVAGLVGAVLAAVGAAPASAANAPQASVVSEVPASWTPQVEDGAVVALTQIGRTVVAGGTFTSVREAGSSTSLPRNGLFAFDALTGKIDTAFDAKLVNGSVGSLDNDGTSIYVGGTFGGVAGKTTQRRVAKLTPAGALAPGQPKTPNSAVSEVVVRGGRLYVGGAFTAVGTTPRSALAAYDATTGALLPDVALDFAGQYNGGTTAIKRFDVAPDGRTLVAVGNFLTVGGLPREQVVGVDLPSTGPATVSAWATDRFSRAKNSSCSLSFDSFVRDVDYSPDGKYFVVSTTGAFGGGSGTGTLCDTVSRWETAAAGTGAGAQPSWVDYTGGDTSYGVAVTGTAVYVGGHFRWLNNPYRADRQGPGAVSREGVAALDPRNGLPLAWNPGRTRGVGAQAMLATDAGLWVGSDTDRFNDRLRARIAFVPLTGGASVAADDDPAPSLLHQHLYSVQRSGTLFTPAALQRTPADSLAAGTPAPTTVDQTVDWANTRGAFRVGSTLYYGRSTGLFARSFSAQGALGPERKVDLRPDPATGTAIPFSTGSLSGAFYDPERHRLYYTLSNDPRLYYRYFTPSSEVVGAVTFTAGTGGLDLRYVGGMTLSGGRVYYGSTSDGGLRSVAFSGGSMVSGTAVRVGTSTSWRGNGIFVGGPQVDQPPTAVARATCTDLTCAFDGTGSTDPDGPLASYTWDLGDGTTASGPTVSRTYTSAASRTVRLTVTDSAGTSASTTVTATTTPPPDRAPTAVATASCTDLTCTFDGSGSSDPDGPLARYTWQLGDGTTADGAVVSHTYTDPGERTATLVVTDSAGTTASVTAVARTFAPATTQVAHRATASAGSTSSSVSVVVPAEVQAGDQLLLAVSTNRAAVSSPPAGVGDWTEAGRAVGDKGELVTTLWARTADGTEAGRPVVVQHDAATKSTAVLGAWSGAVVDAVAVGGSTPTAGTHVTPTVEVQRPGSWVVSVWSEKSSATTTWTPPVGVLPRATALTGGSGRVTALVADSGAPVAAGTAGGLAATTDGGSLKAAMLSVVLRPL</sequence>
<dbReference type="PROSITE" id="PS51318">
    <property type="entry name" value="TAT"/>
    <property type="match status" value="1"/>
</dbReference>
<dbReference type="SUPFAM" id="SSF49299">
    <property type="entry name" value="PKD domain"/>
    <property type="match status" value="2"/>
</dbReference>
<dbReference type="GO" id="GO:0005975">
    <property type="term" value="P:carbohydrate metabolic process"/>
    <property type="evidence" value="ECO:0007669"/>
    <property type="project" value="UniProtKB-ARBA"/>
</dbReference>
<dbReference type="InterPro" id="IPR000601">
    <property type="entry name" value="PKD_dom"/>
</dbReference>
<dbReference type="InterPro" id="IPR013783">
    <property type="entry name" value="Ig-like_fold"/>
</dbReference>
<evidence type="ECO:0000313" key="4">
    <source>
        <dbReference type="EMBL" id="NNH21674.1"/>
    </source>
</evidence>
<comment type="caution">
    <text evidence="4">The sequence shown here is derived from an EMBL/GenBank/DDBJ whole genome shotgun (WGS) entry which is preliminary data.</text>
</comment>
<reference evidence="4 5" key="1">
    <citation type="submission" date="2020-05" db="EMBL/GenBank/DDBJ databases">
        <title>MicrobeNet Type strains.</title>
        <authorList>
            <person name="Nicholson A.C."/>
        </authorList>
    </citation>
    <scope>NUCLEOTIDE SEQUENCE [LARGE SCALE GENOMIC DNA]</scope>
    <source>
        <strain evidence="4 5">JCM 14547</strain>
    </source>
</reference>
<dbReference type="SMART" id="SM00089">
    <property type="entry name" value="PKD"/>
    <property type="match status" value="2"/>
</dbReference>
<dbReference type="AlphaFoldDB" id="A0A849BM09"/>
<feature type="chain" id="PRO_5032775397" evidence="2">
    <location>
        <begin position="40"/>
        <end position="1048"/>
    </location>
</feature>
<dbReference type="Gene3D" id="2.60.40.10">
    <property type="entry name" value="Immunoglobulins"/>
    <property type="match status" value="2"/>
</dbReference>
<proteinExistence type="predicted"/>
<dbReference type="SUPFAM" id="SSF50998">
    <property type="entry name" value="Quinoprotein alcohol dehydrogenase-like"/>
    <property type="match status" value="1"/>
</dbReference>
<evidence type="ECO:0000256" key="1">
    <source>
        <dbReference type="SAM" id="MobiDB-lite"/>
    </source>
</evidence>
<dbReference type="RefSeq" id="WP_171201542.1">
    <property type="nucleotide sequence ID" value="NZ_BAAANP010000022.1"/>
</dbReference>
<evidence type="ECO:0000259" key="3">
    <source>
        <dbReference type="PROSITE" id="PS50093"/>
    </source>
</evidence>
<organism evidence="4 5">
    <name type="scientific">Pseudokineococcus marinus</name>
    <dbReference type="NCBI Taxonomy" id="351215"/>
    <lineage>
        <taxon>Bacteria</taxon>
        <taxon>Bacillati</taxon>
        <taxon>Actinomycetota</taxon>
        <taxon>Actinomycetes</taxon>
        <taxon>Kineosporiales</taxon>
        <taxon>Kineosporiaceae</taxon>
        <taxon>Pseudokineococcus</taxon>
    </lineage>
</organism>
<feature type="domain" description="PKD" evidence="3">
    <location>
        <begin position="753"/>
        <end position="830"/>
    </location>
</feature>
<dbReference type="Pfam" id="PF18911">
    <property type="entry name" value="PKD_4"/>
    <property type="match status" value="2"/>
</dbReference>
<protein>
    <submittedName>
        <fullName evidence="4">PKD domain-containing protein</fullName>
    </submittedName>
</protein>
<feature type="region of interest" description="Disordered" evidence="1">
    <location>
        <begin position="736"/>
        <end position="759"/>
    </location>
</feature>
<feature type="compositionally biased region" description="Low complexity" evidence="1">
    <location>
        <begin position="736"/>
        <end position="749"/>
    </location>
</feature>
<dbReference type="PROSITE" id="PS50093">
    <property type="entry name" value="PKD"/>
    <property type="match status" value="2"/>
</dbReference>
<dbReference type="InterPro" id="IPR035986">
    <property type="entry name" value="PKD_dom_sf"/>
</dbReference>
<dbReference type="CDD" id="cd00146">
    <property type="entry name" value="PKD"/>
    <property type="match status" value="2"/>
</dbReference>
<keyword evidence="5" id="KW-1185">Reference proteome</keyword>
<accession>A0A849BM09</accession>
<dbReference type="InterPro" id="IPR006311">
    <property type="entry name" value="TAT_signal"/>
</dbReference>
<keyword evidence="2" id="KW-0732">Signal</keyword>
<dbReference type="InterPro" id="IPR011047">
    <property type="entry name" value="Quinoprotein_ADH-like_sf"/>
</dbReference>
<dbReference type="Proteomes" id="UP000555552">
    <property type="component" value="Unassembled WGS sequence"/>
</dbReference>
<name>A0A849BM09_9ACTN</name>
<feature type="domain" description="PKD" evidence="3">
    <location>
        <begin position="683"/>
        <end position="748"/>
    </location>
</feature>
<feature type="signal peptide" evidence="2">
    <location>
        <begin position="1"/>
        <end position="39"/>
    </location>
</feature>
<dbReference type="InterPro" id="IPR022409">
    <property type="entry name" value="PKD/Chitinase_dom"/>
</dbReference>